<dbReference type="Pfam" id="PF15589">
    <property type="entry name" value="Imm21"/>
    <property type="match status" value="1"/>
</dbReference>
<organism evidence="2 3">
    <name type="scientific">Glycomyces harbinensis</name>
    <dbReference type="NCBI Taxonomy" id="58114"/>
    <lineage>
        <taxon>Bacteria</taxon>
        <taxon>Bacillati</taxon>
        <taxon>Actinomycetota</taxon>
        <taxon>Actinomycetes</taxon>
        <taxon>Glycomycetales</taxon>
        <taxon>Glycomycetaceae</taxon>
        <taxon>Glycomyces</taxon>
    </lineage>
</organism>
<dbReference type="STRING" id="58114.SAMN05216270_13010"/>
<reference evidence="3" key="1">
    <citation type="submission" date="2016-10" db="EMBL/GenBank/DDBJ databases">
        <authorList>
            <person name="Varghese N."/>
            <person name="Submissions S."/>
        </authorList>
    </citation>
    <scope>NUCLEOTIDE SEQUENCE [LARGE SCALE GENOMIC DNA]</scope>
    <source>
        <strain evidence="3">CGMCC 4.3516</strain>
    </source>
</reference>
<evidence type="ECO:0000256" key="1">
    <source>
        <dbReference type="SAM" id="MobiDB-lite"/>
    </source>
</evidence>
<dbReference type="Proteomes" id="UP000198949">
    <property type="component" value="Unassembled WGS sequence"/>
</dbReference>
<name>A0A1G7DXG0_9ACTN</name>
<evidence type="ECO:0000313" key="3">
    <source>
        <dbReference type="Proteomes" id="UP000198949"/>
    </source>
</evidence>
<feature type="region of interest" description="Disordered" evidence="1">
    <location>
        <begin position="28"/>
        <end position="47"/>
    </location>
</feature>
<dbReference type="AlphaFoldDB" id="A0A1G7DXG0"/>
<dbReference type="InterPro" id="IPR028961">
    <property type="entry name" value="Imm21"/>
</dbReference>
<gene>
    <name evidence="2" type="ORF">SAMN05216270_13010</name>
</gene>
<proteinExistence type="predicted"/>
<protein>
    <submittedName>
        <fullName evidence="2">Immunity protein 21</fullName>
    </submittedName>
</protein>
<evidence type="ECO:0000313" key="2">
    <source>
        <dbReference type="EMBL" id="SDE56197.1"/>
    </source>
</evidence>
<accession>A0A1G7DXG0</accession>
<feature type="compositionally biased region" description="Basic and acidic residues" evidence="1">
    <location>
        <begin position="33"/>
        <end position="47"/>
    </location>
</feature>
<dbReference type="EMBL" id="FNAD01000030">
    <property type="protein sequence ID" value="SDE56197.1"/>
    <property type="molecule type" value="Genomic_DNA"/>
</dbReference>
<keyword evidence="3" id="KW-1185">Reference proteome</keyword>
<sequence>MRGRLAWPSGGDAPAVLLHAASASAWRGPTGTEYRDDGGTWDDHDRASNVDDPLGLVAFGAEGVHEALVLGGEPLPSTYVPELAIVLRWWYARSEADLLAAVETRLPHVRWEPGVTWQIPPGGLVMIDAGFSWSDHFGPDALTHIAPLPIDLPAGRYRIETAGVEHRDPEATAVIHRFMPAPI</sequence>